<reference evidence="1 2" key="1">
    <citation type="journal article" date="2014" name="Genome Announc.">
        <title>Genome sequence of the basidiomycetous fungus Pseudozyma aphidis DSM70725, an efficient producer of biosurfactant mannosylerythritol lipids.</title>
        <authorList>
            <person name="Lorenz S."/>
            <person name="Guenther M."/>
            <person name="Grumaz C."/>
            <person name="Rupp S."/>
            <person name="Zibek S."/>
            <person name="Sohn K."/>
        </authorList>
    </citation>
    <scope>NUCLEOTIDE SEQUENCE [LARGE SCALE GENOMIC DNA]</scope>
    <source>
        <strain evidence="2">ATCC 32657 / CBS 517.83 / DSM 70725 / JCM 10318 / NBRC 10182 / NRRL Y-7954 / St-0401</strain>
    </source>
</reference>
<dbReference type="EMBL" id="AWNI01000008">
    <property type="protein sequence ID" value="ETS63440.1"/>
    <property type="molecule type" value="Genomic_DNA"/>
</dbReference>
<evidence type="ECO:0000313" key="1">
    <source>
        <dbReference type="EMBL" id="ETS63440.1"/>
    </source>
</evidence>
<dbReference type="PANTHER" id="PTHR28230:SF1">
    <property type="entry name" value="MITOCHONDRIAL IMPORT PROTEIN 2"/>
    <property type="match status" value="1"/>
</dbReference>
<protein>
    <submittedName>
        <fullName evidence="1">Uncharacterized protein</fullName>
    </submittedName>
</protein>
<keyword evidence="2" id="KW-1185">Reference proteome</keyword>
<proteinExistence type="predicted"/>
<dbReference type="GO" id="GO:0070096">
    <property type="term" value="P:mitochondrial outer membrane translocase complex assembly"/>
    <property type="evidence" value="ECO:0007669"/>
    <property type="project" value="InterPro"/>
</dbReference>
<dbReference type="OrthoDB" id="2556515at2759"/>
<dbReference type="PANTHER" id="PTHR28230">
    <property type="entry name" value="CHROMOSOME 1, WHOLE GENOME SHOTGUN SEQUENCE"/>
    <property type="match status" value="1"/>
</dbReference>
<dbReference type="GO" id="GO:0005741">
    <property type="term" value="C:mitochondrial outer membrane"/>
    <property type="evidence" value="ECO:0007669"/>
    <property type="project" value="TreeGrafter"/>
</dbReference>
<comment type="caution">
    <text evidence="1">The sequence shown here is derived from an EMBL/GenBank/DDBJ whole genome shotgun (WGS) entry which is preliminary data.</text>
</comment>
<name>W3VPM5_MOEAP</name>
<dbReference type="InterPro" id="IPR037652">
    <property type="entry name" value="Mim2"/>
</dbReference>
<accession>W3VPM5</accession>
<dbReference type="Proteomes" id="UP000019462">
    <property type="component" value="Unassembled WGS sequence"/>
</dbReference>
<organism evidence="1 2">
    <name type="scientific">Moesziomyces aphidis</name>
    <name type="common">Pseudozyma aphidis</name>
    <dbReference type="NCBI Taxonomy" id="84754"/>
    <lineage>
        <taxon>Eukaryota</taxon>
        <taxon>Fungi</taxon>
        <taxon>Dikarya</taxon>
        <taxon>Basidiomycota</taxon>
        <taxon>Ustilaginomycotina</taxon>
        <taxon>Ustilaginomycetes</taxon>
        <taxon>Ustilaginales</taxon>
        <taxon>Ustilaginaceae</taxon>
        <taxon>Moesziomyces</taxon>
    </lineage>
</organism>
<dbReference type="AlphaFoldDB" id="W3VPM5"/>
<dbReference type="HOGENOM" id="CLU_1378671_0_0_1"/>
<evidence type="ECO:0000313" key="2">
    <source>
        <dbReference type="Proteomes" id="UP000019462"/>
    </source>
</evidence>
<gene>
    <name evidence="1" type="ORF">PaG_01723</name>
</gene>
<sequence length="198" mass="22282">MFVKQLLLVLAYGPPDHVCFTFLAGDASNVDVTITKGAFAYLATDVLVKDDNIHEKQCLSLSQRYSLDFTIEDTSKCFSMYPSASQLDIAPSSPSKSGYAEAMSYLDDGLAPTSLMSHLAHRQQTHTQRSYDDAEQWHTDSSTASESEFGSDDQLALQREWEQQVDQFKLLFQIVVCPFVGKFFGRKFGYFSAFWGYT</sequence>
<dbReference type="Pfam" id="PF19117">
    <property type="entry name" value="Mim2"/>
    <property type="match status" value="1"/>
</dbReference>
<dbReference type="GO" id="GO:0045040">
    <property type="term" value="P:protein insertion into mitochondrial outer membrane"/>
    <property type="evidence" value="ECO:0007669"/>
    <property type="project" value="InterPro"/>
</dbReference>